<sequence length="577" mass="61012">MNPEAFALLLLPRLGATVLQSSLLVAAVWALCRVLPGLPAAARCRLWWLVALQLVVGLVWSAPVELPLLAAPADPIVPAPGASIGPGASAAGTFAPATPATGAATSAWTWPQLLVAAWLAGVVVAVVRTLLGLRTARRILAASRACTDADVLLHYAALAEACGIRRPAPLRMSDAIASPQIAGALRPVLLLPASHAACDGDLDMMLRHELAHLRRNDLCWGWLPALARHLFFFHPLAHLAVREYALAREAACDAEVLAQGRHSPRDYGRLLLRLGARAHMPAALAGASPTFRILSRRLAMLQIPRTSSRALAAALTVAVAVAGVVPYRVTAGTQSDSGFMPRPPAPPAPPAPDAPRPPAPPAPPSGPDMPAGVTGLHIIDDGSSARAYVAFDGSGHVQAHGTGRDVETAHRQYRSGDAMAWFRRGEEAWVIRDPATLKRLHALHAPLAELAAQQGELGERQGELGAQQGELGARQGELGAKQGEIAARHAQRAARAVARGEHGAVDEELEQDMEALAAEQRRLAERQKPLAARQQELGRRQQALGERHRALAGEVERQVWQLLDAAVADGTAVRADG</sequence>
<reference evidence="5 6" key="1">
    <citation type="journal article" date="2021" name="Microbiol. Resour. Announc.">
        <title>Draft Genome Sequence of Coralloluteibacterium stylophorae LMG 29479T.</title>
        <authorList>
            <person name="Karlyshev A.V."/>
            <person name="Kudryashova E.B."/>
            <person name="Ariskina E.V."/>
            <person name="Conroy A.P."/>
            <person name="Abidueva E.Y."/>
        </authorList>
    </citation>
    <scope>NUCLEOTIDE SEQUENCE [LARGE SCALE GENOMIC DNA]</scope>
    <source>
        <strain evidence="5 6">LMG 29479</strain>
    </source>
</reference>
<keyword evidence="2" id="KW-1133">Transmembrane helix</keyword>
<dbReference type="InterPro" id="IPR008756">
    <property type="entry name" value="Peptidase_M56"/>
</dbReference>
<dbReference type="CDD" id="cd07341">
    <property type="entry name" value="M56_BlaR1_MecR1_like"/>
    <property type="match status" value="1"/>
</dbReference>
<dbReference type="AlphaFoldDB" id="A0A8J7VVQ7"/>
<proteinExistence type="predicted"/>
<dbReference type="EMBL" id="JAGQFT020000002">
    <property type="protein sequence ID" value="MBS7456270.1"/>
    <property type="molecule type" value="Genomic_DNA"/>
</dbReference>
<reference evidence="4" key="2">
    <citation type="submission" date="2021-04" db="EMBL/GenBank/DDBJ databases">
        <authorList>
            <person name="Karlyshev A.V."/>
        </authorList>
    </citation>
    <scope>NUCLEOTIDE SEQUENCE</scope>
    <source>
        <strain evidence="4">LMG 29479</strain>
    </source>
</reference>
<keyword evidence="6" id="KW-1185">Reference proteome</keyword>
<comment type="caution">
    <text evidence="4">The sequence shown here is derived from an EMBL/GenBank/DDBJ whole genome shotgun (WGS) entry which is preliminary data.</text>
</comment>
<keyword evidence="2" id="KW-0812">Transmembrane</keyword>
<dbReference type="PANTHER" id="PTHR34978:SF3">
    <property type="entry name" value="SLR0241 PROTEIN"/>
    <property type="match status" value="1"/>
</dbReference>
<organism evidence="4">
    <name type="scientific">Coralloluteibacterium stylophorae</name>
    <dbReference type="NCBI Taxonomy" id="1776034"/>
    <lineage>
        <taxon>Bacteria</taxon>
        <taxon>Pseudomonadati</taxon>
        <taxon>Pseudomonadota</taxon>
        <taxon>Gammaproteobacteria</taxon>
        <taxon>Lysobacterales</taxon>
        <taxon>Lysobacteraceae</taxon>
        <taxon>Coralloluteibacterium</taxon>
    </lineage>
</organism>
<feature type="transmembrane region" description="Helical" evidence="2">
    <location>
        <begin position="44"/>
        <end position="62"/>
    </location>
</feature>
<evidence type="ECO:0000259" key="3">
    <source>
        <dbReference type="Pfam" id="PF05569"/>
    </source>
</evidence>
<gene>
    <name evidence="5" type="ORF">KB893_003855</name>
    <name evidence="4" type="ORF">KB893_09300</name>
</gene>
<name>A0A8J7VVQ7_9GAMM</name>
<feature type="compositionally biased region" description="Pro residues" evidence="1">
    <location>
        <begin position="341"/>
        <end position="367"/>
    </location>
</feature>
<protein>
    <recommendedName>
        <fullName evidence="3">Peptidase M56 domain-containing protein</fullName>
    </recommendedName>
</protein>
<feature type="region of interest" description="Disordered" evidence="1">
    <location>
        <begin position="332"/>
        <end position="377"/>
    </location>
</feature>
<dbReference type="Proteomes" id="UP000675747">
    <property type="component" value="Unassembled WGS sequence"/>
</dbReference>
<feature type="transmembrane region" description="Helical" evidence="2">
    <location>
        <begin position="6"/>
        <end position="32"/>
    </location>
</feature>
<dbReference type="RefSeq" id="WP_211926649.1">
    <property type="nucleotide sequence ID" value="NZ_JAGQFT020000002.1"/>
</dbReference>
<dbReference type="Pfam" id="PF05569">
    <property type="entry name" value="Peptidase_M56"/>
    <property type="match status" value="1"/>
</dbReference>
<evidence type="ECO:0000256" key="2">
    <source>
        <dbReference type="SAM" id="Phobius"/>
    </source>
</evidence>
<evidence type="ECO:0000313" key="5">
    <source>
        <dbReference type="EMBL" id="MBS7456270.1"/>
    </source>
</evidence>
<feature type="domain" description="Peptidase M56" evidence="3">
    <location>
        <begin position="14"/>
        <end position="301"/>
    </location>
</feature>
<evidence type="ECO:0000256" key="1">
    <source>
        <dbReference type="SAM" id="MobiDB-lite"/>
    </source>
</evidence>
<feature type="transmembrane region" description="Helical" evidence="2">
    <location>
        <begin position="113"/>
        <end position="131"/>
    </location>
</feature>
<evidence type="ECO:0000313" key="4">
    <source>
        <dbReference type="EMBL" id="MBR0562709.1"/>
    </source>
</evidence>
<evidence type="ECO:0000313" key="6">
    <source>
        <dbReference type="Proteomes" id="UP000675747"/>
    </source>
</evidence>
<accession>A0A8J7VVQ7</accession>
<dbReference type="EMBL" id="JAGQFT010000070">
    <property type="protein sequence ID" value="MBR0562709.1"/>
    <property type="molecule type" value="Genomic_DNA"/>
</dbReference>
<dbReference type="PANTHER" id="PTHR34978">
    <property type="entry name" value="POSSIBLE SENSOR-TRANSDUCER PROTEIN BLAR"/>
    <property type="match status" value="1"/>
</dbReference>
<feature type="transmembrane region" description="Helical" evidence="2">
    <location>
        <begin position="310"/>
        <end position="329"/>
    </location>
</feature>
<keyword evidence="2" id="KW-0472">Membrane</keyword>
<dbReference type="InterPro" id="IPR052173">
    <property type="entry name" value="Beta-lactam_resp_regulator"/>
</dbReference>